<dbReference type="SUPFAM" id="SSF102546">
    <property type="entry name" value="RbsD-like"/>
    <property type="match status" value="1"/>
</dbReference>
<dbReference type="GO" id="GO:0006004">
    <property type="term" value="P:fucose metabolic process"/>
    <property type="evidence" value="ECO:0007669"/>
    <property type="project" value="TreeGrafter"/>
</dbReference>
<dbReference type="OrthoDB" id="7947972at2"/>
<comment type="catalytic activity">
    <reaction evidence="3">
        <text>alpha-L-fucose = beta-L-fucose</text>
        <dbReference type="Rhea" id="RHEA:25580"/>
        <dbReference type="ChEBI" id="CHEBI:42548"/>
        <dbReference type="ChEBI" id="CHEBI:42589"/>
        <dbReference type="EC" id="5.1.3.29"/>
    </reaction>
</comment>
<dbReference type="RefSeq" id="WP_130482809.1">
    <property type="nucleotide sequence ID" value="NZ_SGWV01000010.1"/>
</dbReference>
<organism evidence="4 5">
    <name type="scientific">Sphaerotilus mobilis</name>
    <dbReference type="NCBI Taxonomy" id="47994"/>
    <lineage>
        <taxon>Bacteria</taxon>
        <taxon>Pseudomonadati</taxon>
        <taxon>Pseudomonadota</taxon>
        <taxon>Betaproteobacteria</taxon>
        <taxon>Burkholderiales</taxon>
        <taxon>Sphaerotilaceae</taxon>
        <taxon>Sphaerotilus</taxon>
    </lineage>
</organism>
<dbReference type="Pfam" id="PF05025">
    <property type="entry name" value="RbsD_FucU"/>
    <property type="match status" value="1"/>
</dbReference>
<dbReference type="Proteomes" id="UP000293433">
    <property type="component" value="Unassembled WGS sequence"/>
</dbReference>
<gene>
    <name evidence="4" type="ORF">EV685_2994</name>
</gene>
<sequence>MLKRIPDFIDADLLWILAAMGHGDQLAVVDRNFPAHAIAQQTRSGKLVTLGGMDAPRTVAGLLELLPLDTFVDQPLAWMDPVDEPGKVLSVHADVLAVCLAAEGREIAHRVIPRADFYDAAKRCFAVVQNTESRPYGCFILTKGVVFEAE</sequence>
<dbReference type="InterPro" id="IPR050443">
    <property type="entry name" value="RbsD/FucU_mutarotase"/>
</dbReference>
<comment type="caution">
    <text evidence="4">The sequence shown here is derived from an EMBL/GenBank/DDBJ whole genome shotgun (WGS) entry which is preliminary data.</text>
</comment>
<protein>
    <submittedName>
        <fullName evidence="4">L-fucose mutarotase</fullName>
    </submittedName>
</protein>
<dbReference type="PANTHER" id="PTHR31690:SF4">
    <property type="entry name" value="FUCOSE MUTAROTASE"/>
    <property type="match status" value="1"/>
</dbReference>
<evidence type="ECO:0000256" key="1">
    <source>
        <dbReference type="ARBA" id="ARBA00000223"/>
    </source>
</evidence>
<accession>A0A4Q7LFV9</accession>
<name>A0A4Q7LFV9_9BURK</name>
<dbReference type="InterPro" id="IPR023750">
    <property type="entry name" value="RbsD-like_sf"/>
</dbReference>
<dbReference type="GO" id="GO:0036373">
    <property type="term" value="F:L-fucose mutarotase activity"/>
    <property type="evidence" value="ECO:0007669"/>
    <property type="project" value="UniProtKB-EC"/>
</dbReference>
<dbReference type="PANTHER" id="PTHR31690">
    <property type="entry name" value="FUCOSE MUTAROTASE"/>
    <property type="match status" value="1"/>
</dbReference>
<dbReference type="AlphaFoldDB" id="A0A4Q7LFV9"/>
<evidence type="ECO:0000256" key="3">
    <source>
        <dbReference type="ARBA" id="ARBA00036324"/>
    </source>
</evidence>
<dbReference type="Gene3D" id="3.40.1650.10">
    <property type="entry name" value="RbsD-like domain"/>
    <property type="match status" value="1"/>
</dbReference>
<dbReference type="EMBL" id="SGWV01000010">
    <property type="protein sequence ID" value="RZS53366.1"/>
    <property type="molecule type" value="Genomic_DNA"/>
</dbReference>
<keyword evidence="5" id="KW-1185">Reference proteome</keyword>
<keyword evidence="2" id="KW-0413">Isomerase</keyword>
<dbReference type="InterPro" id="IPR007721">
    <property type="entry name" value="RbsD_FucU"/>
</dbReference>
<dbReference type="GO" id="GO:0042806">
    <property type="term" value="F:fucose binding"/>
    <property type="evidence" value="ECO:0007669"/>
    <property type="project" value="TreeGrafter"/>
</dbReference>
<evidence type="ECO:0000313" key="5">
    <source>
        <dbReference type="Proteomes" id="UP000293433"/>
    </source>
</evidence>
<reference evidence="4 5" key="1">
    <citation type="submission" date="2019-02" db="EMBL/GenBank/DDBJ databases">
        <title>Genomic Encyclopedia of Type Strains, Phase IV (KMG-IV): sequencing the most valuable type-strain genomes for metagenomic binning, comparative biology and taxonomic classification.</title>
        <authorList>
            <person name="Goeker M."/>
        </authorList>
    </citation>
    <scope>NUCLEOTIDE SEQUENCE [LARGE SCALE GENOMIC DNA]</scope>
    <source>
        <strain evidence="4 5">DSM 10617</strain>
    </source>
</reference>
<comment type="catalytic activity">
    <reaction evidence="1">
        <text>beta-D-ribopyranose = beta-D-ribofuranose</text>
        <dbReference type="Rhea" id="RHEA:25432"/>
        <dbReference type="ChEBI" id="CHEBI:27476"/>
        <dbReference type="ChEBI" id="CHEBI:47002"/>
        <dbReference type="EC" id="5.4.99.62"/>
    </reaction>
</comment>
<proteinExistence type="predicted"/>
<evidence type="ECO:0000256" key="2">
    <source>
        <dbReference type="ARBA" id="ARBA00023235"/>
    </source>
</evidence>
<dbReference type="GO" id="GO:0062193">
    <property type="term" value="F:D-ribose pyranase activity"/>
    <property type="evidence" value="ECO:0007669"/>
    <property type="project" value="UniProtKB-EC"/>
</dbReference>
<evidence type="ECO:0000313" key="4">
    <source>
        <dbReference type="EMBL" id="RZS53366.1"/>
    </source>
</evidence>